<proteinExistence type="predicted"/>
<evidence type="ECO:0000313" key="2">
    <source>
        <dbReference type="Proteomes" id="UP000091857"/>
    </source>
</evidence>
<accession>A0ACB7H4I2</accession>
<keyword evidence="2" id="KW-1185">Reference proteome</keyword>
<dbReference type="EMBL" id="CM004395">
    <property type="protein sequence ID" value="KAG8646959.1"/>
    <property type="molecule type" value="Genomic_DNA"/>
</dbReference>
<comment type="caution">
    <text evidence="1">The sequence shown here is derived from an EMBL/GenBank/DDBJ whole genome shotgun (WGS) entry which is preliminary data.</text>
</comment>
<sequence length="202" mass="23350">MHKSDDLGLFVIDEDDNETLLLHRIMPDDIYRKQEDTIISWRDPVCSAELALSFQETTGCSHIWYNICNVHRSLQFSTIEKRTSRGSLSANTQYSCNMWHNHKDVSIGSREFSGNSLNLQYLEPRSYGRNYASDEEETVSMPVFPSKKSLTTEVSDGWKSKRSKTEFTYSSTSSESEVNFATFDSTFLFTLSKDEERKQNFK</sequence>
<gene>
    <name evidence="1" type="ORF">MANES_09G045800v8</name>
</gene>
<dbReference type="Proteomes" id="UP000091857">
    <property type="component" value="Chromosome 9"/>
</dbReference>
<protein>
    <submittedName>
        <fullName evidence="1">Uncharacterized protein</fullName>
    </submittedName>
</protein>
<organism evidence="1 2">
    <name type="scientific">Manihot esculenta</name>
    <name type="common">Cassava</name>
    <name type="synonym">Jatropha manihot</name>
    <dbReference type="NCBI Taxonomy" id="3983"/>
    <lineage>
        <taxon>Eukaryota</taxon>
        <taxon>Viridiplantae</taxon>
        <taxon>Streptophyta</taxon>
        <taxon>Embryophyta</taxon>
        <taxon>Tracheophyta</taxon>
        <taxon>Spermatophyta</taxon>
        <taxon>Magnoliopsida</taxon>
        <taxon>eudicotyledons</taxon>
        <taxon>Gunneridae</taxon>
        <taxon>Pentapetalae</taxon>
        <taxon>rosids</taxon>
        <taxon>fabids</taxon>
        <taxon>Malpighiales</taxon>
        <taxon>Euphorbiaceae</taxon>
        <taxon>Crotonoideae</taxon>
        <taxon>Manihoteae</taxon>
        <taxon>Manihot</taxon>
    </lineage>
</organism>
<name>A0ACB7H4I2_MANES</name>
<reference evidence="2" key="1">
    <citation type="journal article" date="2016" name="Nat. Biotechnol.">
        <title>Sequencing wild and cultivated cassava and related species reveals extensive interspecific hybridization and genetic diversity.</title>
        <authorList>
            <person name="Bredeson J.V."/>
            <person name="Lyons J.B."/>
            <person name="Prochnik S.E."/>
            <person name="Wu G.A."/>
            <person name="Ha C.M."/>
            <person name="Edsinger-Gonzales E."/>
            <person name="Grimwood J."/>
            <person name="Schmutz J."/>
            <person name="Rabbi I.Y."/>
            <person name="Egesi C."/>
            <person name="Nauluvula P."/>
            <person name="Lebot V."/>
            <person name="Ndunguru J."/>
            <person name="Mkamilo G."/>
            <person name="Bart R.S."/>
            <person name="Setter T.L."/>
            <person name="Gleadow R.M."/>
            <person name="Kulakow P."/>
            <person name="Ferguson M.E."/>
            <person name="Rounsley S."/>
            <person name="Rokhsar D.S."/>
        </authorList>
    </citation>
    <scope>NUCLEOTIDE SEQUENCE [LARGE SCALE GENOMIC DNA]</scope>
    <source>
        <strain evidence="2">cv. AM560-2</strain>
    </source>
</reference>
<evidence type="ECO:0000313" key="1">
    <source>
        <dbReference type="EMBL" id="KAG8646959.1"/>
    </source>
</evidence>